<evidence type="ECO:0000256" key="3">
    <source>
        <dbReference type="SAM" id="MobiDB-lite"/>
    </source>
</evidence>
<dbReference type="PANTHER" id="PTHR23160">
    <property type="entry name" value="SYNAPTONEMAL COMPLEX PROTEIN-RELATED"/>
    <property type="match status" value="1"/>
</dbReference>
<evidence type="ECO:0000256" key="2">
    <source>
        <dbReference type="SAM" id="Coils"/>
    </source>
</evidence>
<evidence type="ECO:0008006" key="6">
    <source>
        <dbReference type="Google" id="ProtNLM"/>
    </source>
</evidence>
<feature type="coiled-coil region" evidence="2">
    <location>
        <begin position="66"/>
        <end position="191"/>
    </location>
</feature>
<feature type="region of interest" description="Disordered" evidence="3">
    <location>
        <begin position="772"/>
        <end position="807"/>
    </location>
</feature>
<feature type="region of interest" description="Disordered" evidence="3">
    <location>
        <begin position="715"/>
        <end position="751"/>
    </location>
</feature>
<evidence type="ECO:0000313" key="4">
    <source>
        <dbReference type="EMBL" id="KAK4276814.1"/>
    </source>
</evidence>
<feature type="coiled-coil region" evidence="2">
    <location>
        <begin position="641"/>
        <end position="698"/>
    </location>
</feature>
<dbReference type="Proteomes" id="UP001293593">
    <property type="component" value="Unassembled WGS sequence"/>
</dbReference>
<evidence type="ECO:0000256" key="1">
    <source>
        <dbReference type="ARBA" id="ARBA00023054"/>
    </source>
</evidence>
<feature type="compositionally biased region" description="Polar residues" evidence="3">
    <location>
        <begin position="740"/>
        <end position="749"/>
    </location>
</feature>
<dbReference type="EMBL" id="JAWXYG010000003">
    <property type="protein sequence ID" value="KAK4276814.1"/>
    <property type="molecule type" value="Genomic_DNA"/>
</dbReference>
<feature type="coiled-coil region" evidence="2">
    <location>
        <begin position="365"/>
        <end position="519"/>
    </location>
</feature>
<organism evidence="4 5">
    <name type="scientific">Acacia crassicarpa</name>
    <name type="common">northern wattle</name>
    <dbReference type="NCBI Taxonomy" id="499986"/>
    <lineage>
        <taxon>Eukaryota</taxon>
        <taxon>Viridiplantae</taxon>
        <taxon>Streptophyta</taxon>
        <taxon>Embryophyta</taxon>
        <taxon>Tracheophyta</taxon>
        <taxon>Spermatophyta</taxon>
        <taxon>Magnoliopsida</taxon>
        <taxon>eudicotyledons</taxon>
        <taxon>Gunneridae</taxon>
        <taxon>Pentapetalae</taxon>
        <taxon>rosids</taxon>
        <taxon>fabids</taxon>
        <taxon>Fabales</taxon>
        <taxon>Fabaceae</taxon>
        <taxon>Caesalpinioideae</taxon>
        <taxon>mimosoid clade</taxon>
        <taxon>Acacieae</taxon>
        <taxon>Acacia</taxon>
    </lineage>
</organism>
<protein>
    <recommendedName>
        <fullName evidence="6">Synaptonemal complex protein 1-like</fullName>
    </recommendedName>
</protein>
<name>A0AAE1KJJ0_9FABA</name>
<dbReference type="PANTHER" id="PTHR23160:SF3">
    <property type="entry name" value="SYNAPTONEMAL COMPLEX PROTEIN 1-RELATED"/>
    <property type="match status" value="1"/>
</dbReference>
<evidence type="ECO:0000313" key="5">
    <source>
        <dbReference type="Proteomes" id="UP001293593"/>
    </source>
</evidence>
<accession>A0AAE1KJJ0</accession>
<keyword evidence="1 2" id="KW-0175">Coiled coil</keyword>
<reference evidence="4" key="1">
    <citation type="submission" date="2023-10" db="EMBL/GenBank/DDBJ databases">
        <title>Chromosome-level genome of the transformable northern wattle, Acacia crassicarpa.</title>
        <authorList>
            <person name="Massaro I."/>
            <person name="Sinha N.R."/>
            <person name="Poethig S."/>
            <person name="Leichty A.R."/>
        </authorList>
    </citation>
    <scope>NUCLEOTIDE SEQUENCE</scope>
    <source>
        <strain evidence="4">Acra3RX</strain>
        <tissue evidence="4">Leaf</tissue>
    </source>
</reference>
<feature type="coiled-coil region" evidence="2">
    <location>
        <begin position="231"/>
        <end position="307"/>
    </location>
</feature>
<proteinExistence type="predicted"/>
<sequence length="867" mass="99160">MQKLGLASSKSLDKFKSLYGPASGTAKASSFSSRPSTDSISLGSFANLKLTAEKLVKEQASVKTDLEIANTKLKKSLEHVHALEEKLQNAFNENAKLKVKQKEDEKLWKGLESKFSSTKTLCDQLTETLQQLSGLVQAAEKDKEMAEVKLSASSEAVDCLNKHMDDLSLKLDSAEETIRTRNKEIEELKFESVEKDKFHRDDQARTANVLKEKDNLINNLDETLAASKMASESLNSKLGEVQLQLEVKEDEINHHVTTEEKLKKEMGDLQLCNAEITNKLDLSLQEIKNLDELVQALAANVVGLDKESLNFLSKFDELNCLYDSCFHLVLQERDALSKYAQAQYDELHNKFLSLRSEKDAIQLINHQLNNKVTELQEVLESTATRHADNCRLAAERIQCLESEAQTLILKKEEAELSISKLEEKVEIFSDSSTSLENQMQALLMKLSASENESKENSERLQEEISKKLEEIDSLKKEVVKLEQHADFLEKQVDQVKNVVEDKEQLIFQYKEREKKMEDQITENQSSLAAIESKLLEAKKQYDLMVESKQSELSRHLKEISQRNDQAINDIKRRYELEKMEIFNLEKEKADKAIAEIEGRCDQKLSECKEESRQQFVHIQEEHTALVSQIQEEHNKKQLDLITEHDEKLKHVQLQAENELREKTLFLRNEHEAQMKSLRLEIEDECQKLQEELHIQKSKEDRQRALLQLQWKVMSDKPKDDQEVNSKQVYPASSIKRRSSRGGQHSQQALESPFLEVTQTPVSKLLQKVENAKAGSTMSIPKHHRKVTHREYEVETSNGRTVTKRRKTRSTVMFEDPIKHKIKTPKANMPGSFVKGTKGGGQTPPSNIGDLFSEGSLNPYADDPYAFD</sequence>
<dbReference type="AlphaFoldDB" id="A0AAE1KJJ0"/>
<feature type="region of interest" description="Disordered" evidence="3">
    <location>
        <begin position="822"/>
        <end position="867"/>
    </location>
</feature>
<dbReference type="GO" id="GO:0007131">
    <property type="term" value="P:reciprocal meiotic recombination"/>
    <property type="evidence" value="ECO:0007669"/>
    <property type="project" value="TreeGrafter"/>
</dbReference>
<comment type="caution">
    <text evidence="4">The sequence shown here is derived from an EMBL/GenBank/DDBJ whole genome shotgun (WGS) entry which is preliminary data.</text>
</comment>
<keyword evidence="5" id="KW-1185">Reference proteome</keyword>
<gene>
    <name evidence="4" type="ORF">QN277_014920</name>
</gene>